<keyword evidence="3" id="KW-1185">Reference proteome</keyword>
<dbReference type="EMBL" id="LHXO01000105">
    <property type="protein sequence ID" value="KXA93589.1"/>
    <property type="molecule type" value="Genomic_DNA"/>
</dbReference>
<dbReference type="AlphaFoldDB" id="A0A133UHD8"/>
<feature type="region of interest" description="Disordered" evidence="1">
    <location>
        <begin position="1"/>
        <end position="23"/>
    </location>
</feature>
<evidence type="ECO:0000313" key="3">
    <source>
        <dbReference type="Proteomes" id="UP000070284"/>
    </source>
</evidence>
<protein>
    <submittedName>
        <fullName evidence="2">Uncharacterized protein</fullName>
    </submittedName>
</protein>
<accession>A0A133UHD8</accession>
<sequence length="85" mass="9908">MIEKSNSQSVTLKPNISPPAVGDTQKSFAKKVKYWLIRWEVPIEEDDSLPAPSGHRGHRSRPVEADHLDNQKFRLECLYFQFFQH</sequence>
<dbReference type="Proteomes" id="UP000070284">
    <property type="component" value="Unassembled WGS sequence"/>
</dbReference>
<evidence type="ECO:0000256" key="1">
    <source>
        <dbReference type="SAM" id="MobiDB-lite"/>
    </source>
</evidence>
<gene>
    <name evidence="2" type="ORF">AKJ65_06175</name>
</gene>
<feature type="region of interest" description="Disordered" evidence="1">
    <location>
        <begin position="46"/>
        <end position="65"/>
    </location>
</feature>
<reference evidence="2 3" key="1">
    <citation type="journal article" date="2016" name="Sci. Rep.">
        <title>Metabolic traits of an uncultured archaeal lineage -MSBL1- from brine pools of the Red Sea.</title>
        <authorList>
            <person name="Mwirichia R."/>
            <person name="Alam I."/>
            <person name="Rashid M."/>
            <person name="Vinu M."/>
            <person name="Ba-Alawi W."/>
            <person name="Anthony Kamau A."/>
            <person name="Kamanda Ngugi D."/>
            <person name="Goker M."/>
            <person name="Klenk H.P."/>
            <person name="Bajic V."/>
            <person name="Stingl U."/>
        </authorList>
    </citation>
    <scope>NUCLEOTIDE SEQUENCE [LARGE SCALE GENOMIC DNA]</scope>
    <source>
        <strain evidence="2">SCGC-AAA259E19</strain>
    </source>
</reference>
<comment type="caution">
    <text evidence="2">The sequence shown here is derived from an EMBL/GenBank/DDBJ whole genome shotgun (WGS) entry which is preliminary data.</text>
</comment>
<proteinExistence type="predicted"/>
<evidence type="ECO:0000313" key="2">
    <source>
        <dbReference type="EMBL" id="KXA93589.1"/>
    </source>
</evidence>
<name>A0A133UHD8_9EURY</name>
<feature type="compositionally biased region" description="Polar residues" evidence="1">
    <location>
        <begin position="1"/>
        <end position="14"/>
    </location>
</feature>
<organism evidence="2 3">
    <name type="scientific">candidate division MSBL1 archaeon SCGC-AAA259E19</name>
    <dbReference type="NCBI Taxonomy" id="1698264"/>
    <lineage>
        <taxon>Archaea</taxon>
        <taxon>Methanobacteriati</taxon>
        <taxon>Methanobacteriota</taxon>
        <taxon>candidate division MSBL1</taxon>
    </lineage>
</organism>